<dbReference type="Gene3D" id="2.170.130.10">
    <property type="entry name" value="TonB-dependent receptor, plug domain"/>
    <property type="match status" value="1"/>
</dbReference>
<evidence type="ECO:0000259" key="6">
    <source>
        <dbReference type="Pfam" id="PF00593"/>
    </source>
</evidence>
<keyword evidence="2 4" id="KW-0472">Membrane</keyword>
<evidence type="ECO:0000256" key="1">
    <source>
        <dbReference type="ARBA" id="ARBA00004442"/>
    </source>
</evidence>
<keyword evidence="9" id="KW-1185">Reference proteome</keyword>
<keyword evidence="3" id="KW-0998">Cell outer membrane</keyword>
<evidence type="ECO:0000259" key="7">
    <source>
        <dbReference type="Pfam" id="PF07715"/>
    </source>
</evidence>
<dbReference type="PANTHER" id="PTHR40980:SF3">
    <property type="entry name" value="TONB-DEPENDENT RECEPTOR-LIKE BETA-BARREL DOMAIN-CONTAINING PROTEIN"/>
    <property type="match status" value="1"/>
</dbReference>
<comment type="caution">
    <text evidence="8">The sequence shown here is derived from an EMBL/GenBank/DDBJ whole genome shotgun (WGS) entry which is preliminary data.</text>
</comment>
<organism evidence="8 9">
    <name type="scientific">Hirschia litorea</name>
    <dbReference type="NCBI Taxonomy" id="1199156"/>
    <lineage>
        <taxon>Bacteria</taxon>
        <taxon>Pseudomonadati</taxon>
        <taxon>Pseudomonadota</taxon>
        <taxon>Alphaproteobacteria</taxon>
        <taxon>Hyphomonadales</taxon>
        <taxon>Hyphomonadaceae</taxon>
        <taxon>Hirschia</taxon>
    </lineage>
</organism>
<sequence length="1163" mass="125798">MSGFKKVGFTQSLLGAASVVGMLSFAQVAVAQETVATTQSDAAANEDSTKTLDTIVVTGFKKSLADAIASKRDSGNVTDGISAEDIGKSADSNIAEALQRVTGVSINRQNGEGTSVTVRGINANLNNVTLNGVTVTTASGDVRGGDSSSAVDFSAFSSDILSQIEVVKTPSADHDEGSLGASIILNSFKPLDARKDRRIFEVQTRYNDLADENELGLNDIFGGDSRFNVSLSEKFLNDTLGVGFVATSEETSTRRDAMNIQRWEAANASNGAGITNLGVVTNPTVNGLLPGGFTDVNTGELISNPRDETGAVIPEQRLRGLSPFEVTYEQTQNELKRDNLSATIQWRPTDNTDLQFDGTYTEVDRRQRRSAFSVRPVPQFFPFHQGNDIFIDPATGTITSFRKEVLNANASANPTNDPALAGNGIPGVPGSHANIAYVRPSQGLQGIKEKTIILGMDLEHVAGEFTFNLSGGTSRSTAKDDEFIDSTAQIENQSLGGPLNHDNGFGGFDNRPGLVQGYDCENDGICSIFFSDTVPNRTAGGTNGANPNLAIVDDHFEFDIGSIASRDRKVDDKSSSLFFDVDWDHQFGPITKIEVGAKYSKRQKIQRQTNSFISRFGFPGLERRNIVDFAVAEQGLSNGFGEGIGLPRDSITDGIVAWDPVAMRELAQSVNPNVGTTTPAIRDFRDLENTVYGAYLKANFEFMDGRIRGDIGGRYASTDVSVGGGAVATPSFEQFNARPENLAFFGYNGVGDPTNTATLAEATAQINAIFGDDLVARIDPAFLQPIGSPVADTYSYDNFLPSLNVNYQIQDDMILRFAASQTMARPNIDFTRPNFTLTENTFSNSFAVGGNPRLNPFLSNNLDLSYEWYFDEGSLFSFALFDKQLKDSVRQVSQSFYLRDFRDILFDENGLAIQDPSQFGSAIGEPGFVPSQASLLLPLTPGAQPLDICLPNRVLDLTLIDGVRECEVVQVNQPINAASAYVRGMEIGVQHNFDNLPGIWSGFGFTANYTYSDSEVEAQTIVDVLGDETKFRAAPLPNTSLHTFNTTVFYEKDGTLLRLAYNNRSDFLISSATLQGGTRVYGEGFDTLDASGGFDITDNLRLSFQAVNLLDTVTRNYAVLEVDADVPNALPGEALGLGDAPTGRTQHLHNTGRIFRVGLRYEF</sequence>
<evidence type="ECO:0000256" key="2">
    <source>
        <dbReference type="ARBA" id="ARBA00023136"/>
    </source>
</evidence>
<dbReference type="InterPro" id="IPR000531">
    <property type="entry name" value="Beta-barrel_TonB"/>
</dbReference>
<dbReference type="InterPro" id="IPR037066">
    <property type="entry name" value="Plug_dom_sf"/>
</dbReference>
<dbReference type="NCBIfam" id="TIGR01782">
    <property type="entry name" value="TonB-Xanth-Caul"/>
    <property type="match status" value="1"/>
</dbReference>
<proteinExistence type="inferred from homology"/>
<name>A0ABW2IP70_9PROT</name>
<dbReference type="Pfam" id="PF00593">
    <property type="entry name" value="TonB_dep_Rec_b-barrel"/>
    <property type="match status" value="1"/>
</dbReference>
<evidence type="ECO:0000256" key="4">
    <source>
        <dbReference type="RuleBase" id="RU003357"/>
    </source>
</evidence>
<dbReference type="SUPFAM" id="SSF56935">
    <property type="entry name" value="Porins"/>
    <property type="match status" value="1"/>
</dbReference>
<dbReference type="RefSeq" id="WP_382168224.1">
    <property type="nucleotide sequence ID" value="NZ_JBHTBR010000005.1"/>
</dbReference>
<dbReference type="InterPro" id="IPR012910">
    <property type="entry name" value="Plug_dom"/>
</dbReference>
<dbReference type="Pfam" id="PF07715">
    <property type="entry name" value="Plug"/>
    <property type="match status" value="1"/>
</dbReference>
<feature type="signal peptide" evidence="5">
    <location>
        <begin position="1"/>
        <end position="31"/>
    </location>
</feature>
<comment type="subcellular location">
    <subcellularLocation>
        <location evidence="1 4">Cell outer membrane</location>
    </subcellularLocation>
</comment>
<dbReference type="Proteomes" id="UP001596492">
    <property type="component" value="Unassembled WGS sequence"/>
</dbReference>
<keyword evidence="5" id="KW-0732">Signal</keyword>
<dbReference type="EMBL" id="JBHTBR010000005">
    <property type="protein sequence ID" value="MFC7292636.1"/>
    <property type="molecule type" value="Genomic_DNA"/>
</dbReference>
<evidence type="ECO:0000313" key="9">
    <source>
        <dbReference type="Proteomes" id="UP001596492"/>
    </source>
</evidence>
<evidence type="ECO:0000256" key="3">
    <source>
        <dbReference type="ARBA" id="ARBA00023237"/>
    </source>
</evidence>
<feature type="domain" description="TonB-dependent receptor-like beta-barrel" evidence="6">
    <location>
        <begin position="556"/>
        <end position="1109"/>
    </location>
</feature>
<accession>A0ABW2IP70</accession>
<evidence type="ECO:0000313" key="8">
    <source>
        <dbReference type="EMBL" id="MFC7292636.1"/>
    </source>
</evidence>
<dbReference type="InterPro" id="IPR010104">
    <property type="entry name" value="TonB_rcpt_bac"/>
</dbReference>
<dbReference type="PANTHER" id="PTHR40980">
    <property type="entry name" value="PLUG DOMAIN-CONTAINING PROTEIN"/>
    <property type="match status" value="1"/>
</dbReference>
<keyword evidence="4" id="KW-0798">TonB box</keyword>
<feature type="domain" description="TonB-dependent receptor plug" evidence="7">
    <location>
        <begin position="71"/>
        <end position="180"/>
    </location>
</feature>
<reference evidence="9" key="1">
    <citation type="journal article" date="2019" name="Int. J. Syst. Evol. Microbiol.">
        <title>The Global Catalogue of Microorganisms (GCM) 10K type strain sequencing project: providing services to taxonomists for standard genome sequencing and annotation.</title>
        <authorList>
            <consortium name="The Broad Institute Genomics Platform"/>
            <consortium name="The Broad Institute Genome Sequencing Center for Infectious Disease"/>
            <person name="Wu L."/>
            <person name="Ma J."/>
        </authorList>
    </citation>
    <scope>NUCLEOTIDE SEQUENCE [LARGE SCALE GENOMIC DNA]</scope>
    <source>
        <strain evidence="9">CCUG 51308</strain>
    </source>
</reference>
<comment type="similarity">
    <text evidence="4">Belongs to the TonB-dependent receptor family.</text>
</comment>
<keyword evidence="8" id="KW-0675">Receptor</keyword>
<dbReference type="Gene3D" id="2.40.170.20">
    <property type="entry name" value="TonB-dependent receptor, beta-barrel domain"/>
    <property type="match status" value="1"/>
</dbReference>
<gene>
    <name evidence="8" type="ORF">ACFQS8_13475</name>
</gene>
<dbReference type="InterPro" id="IPR036942">
    <property type="entry name" value="Beta-barrel_TonB_sf"/>
</dbReference>
<feature type="chain" id="PRO_5045614710" evidence="5">
    <location>
        <begin position="32"/>
        <end position="1163"/>
    </location>
</feature>
<protein>
    <submittedName>
        <fullName evidence="8">TonB-dependent receptor</fullName>
    </submittedName>
</protein>
<evidence type="ECO:0000256" key="5">
    <source>
        <dbReference type="SAM" id="SignalP"/>
    </source>
</evidence>